<dbReference type="PANTHER" id="PTHR16943:SF8">
    <property type="entry name" value="2-METHYLCITRATE DEHYDRATASE"/>
    <property type="match status" value="1"/>
</dbReference>
<evidence type="ECO:0000256" key="1">
    <source>
        <dbReference type="ARBA" id="ARBA00006174"/>
    </source>
</evidence>
<dbReference type="Gene3D" id="1.10.4100.10">
    <property type="entry name" value="2-methylcitrate dehydratase PrpD"/>
    <property type="match status" value="1"/>
</dbReference>
<evidence type="ECO:0000259" key="3">
    <source>
        <dbReference type="Pfam" id="PF19305"/>
    </source>
</evidence>
<dbReference type="GO" id="GO:0016829">
    <property type="term" value="F:lyase activity"/>
    <property type="evidence" value="ECO:0007669"/>
    <property type="project" value="InterPro"/>
</dbReference>
<evidence type="ECO:0000259" key="2">
    <source>
        <dbReference type="Pfam" id="PF03972"/>
    </source>
</evidence>
<dbReference type="PANTHER" id="PTHR16943">
    <property type="entry name" value="2-METHYLCITRATE DEHYDRATASE-RELATED"/>
    <property type="match status" value="1"/>
</dbReference>
<dbReference type="InterPro" id="IPR042188">
    <property type="entry name" value="MmgE/PrpD_sf_2"/>
</dbReference>
<dbReference type="Gene3D" id="3.30.1330.120">
    <property type="entry name" value="2-methylcitrate dehydratase PrpD"/>
    <property type="match status" value="1"/>
</dbReference>
<proteinExistence type="inferred from homology"/>
<dbReference type="SUPFAM" id="SSF103378">
    <property type="entry name" value="2-methylcitrate dehydratase PrpD"/>
    <property type="match status" value="1"/>
</dbReference>
<feature type="domain" description="MmgE/PrpD C-terminal" evidence="3">
    <location>
        <begin position="279"/>
        <end position="446"/>
    </location>
</feature>
<dbReference type="RefSeq" id="WP_087488813.1">
    <property type="nucleotide sequence ID" value="NZ_CP015579.1"/>
</dbReference>
<evidence type="ECO:0000313" key="5">
    <source>
        <dbReference type="EMBL" id="ARU98491.1"/>
    </source>
</evidence>
<dbReference type="AlphaFoldDB" id="A0A1Y0LK68"/>
<dbReference type="InterPro" id="IPR042183">
    <property type="entry name" value="MmgE/PrpD_sf_1"/>
</dbReference>
<comment type="similarity">
    <text evidence="1">Belongs to the PrpD family.</text>
</comment>
<accession>A0A1Y0LK68</accession>
<dbReference type="InterPro" id="IPR045337">
    <property type="entry name" value="MmgE_PrpD_C"/>
</dbReference>
<dbReference type="KEGG" id="tci:A7K98_12140"/>
<keyword evidence="6" id="KW-1185">Reference proteome</keyword>
<dbReference type="OrthoDB" id="9791416at2"/>
<sequence length="469" mass="50508">MTTPMTRQLIDFASRLTEDDIPEAVRHKIRLHLLDTLGCGWASSQHSVSAPFLQAARISGGEGRCSVFGHHGFSPLSAVFANASVINALDHDDGAEIQGKGLGHPGASLIACALTALDLCDKPVSTGRLITVLAAGYELNNRLIYAIQPTADRFHQVYGVAQHQSIGSALVAGLLLDFNQQQLNDAIGLAAVLTPLPSMHQYNWQQRPLMSLKDAVAPAAQAALQAVLLVQQGIRGSQDVLDGHQGFWRMIGSDQIEQSVMTEGLGSHWYAAYGSFKIFPACRWLACALECMQHIRRATGWNPDDIAAVRIYSFPRLVNDLMDSQPQTITDAQFSLPWTLAMVAAGIPAGADWYSEPTLQNRGYQALAAKITASVDKELTARMDGAARQPGARVEVIHHNGQTYSHQQLIPSGSAGRPLPESQIVAKARHNLHAAPGAGEEIIRRIMQGNSQISYSSAAGLNGSDCSLF</sequence>
<dbReference type="InterPro" id="IPR045336">
    <property type="entry name" value="MmgE_PrpD_N"/>
</dbReference>
<evidence type="ECO:0000313" key="7">
    <source>
        <dbReference type="Proteomes" id="UP000195814"/>
    </source>
</evidence>
<name>A0A1Y0LK68_TATCI</name>
<evidence type="ECO:0000313" key="6">
    <source>
        <dbReference type="Proteomes" id="UP000195729"/>
    </source>
</evidence>
<gene>
    <name evidence="4" type="ORF">A7K98_12140</name>
    <name evidence="5" type="ORF">A7K99_12135</name>
</gene>
<protein>
    <submittedName>
        <fullName evidence="4">2-methylcitrate dehydratase</fullName>
    </submittedName>
</protein>
<evidence type="ECO:0000313" key="4">
    <source>
        <dbReference type="EMBL" id="ARU94452.1"/>
    </source>
</evidence>
<dbReference type="EMBL" id="CP015581">
    <property type="protein sequence ID" value="ARU98491.1"/>
    <property type="molecule type" value="Genomic_DNA"/>
</dbReference>
<feature type="domain" description="MmgE/PrpD N-terminal" evidence="2">
    <location>
        <begin position="7"/>
        <end position="254"/>
    </location>
</feature>
<dbReference type="InterPro" id="IPR005656">
    <property type="entry name" value="MmgE_PrpD"/>
</dbReference>
<dbReference type="Proteomes" id="UP000195814">
    <property type="component" value="Chromosome"/>
</dbReference>
<dbReference type="InterPro" id="IPR036148">
    <property type="entry name" value="MmgE/PrpD_sf"/>
</dbReference>
<dbReference type="Pfam" id="PF19305">
    <property type="entry name" value="MmgE_PrpD_C"/>
    <property type="match status" value="1"/>
</dbReference>
<dbReference type="Pfam" id="PF03972">
    <property type="entry name" value="MmgE_PrpD_N"/>
    <property type="match status" value="1"/>
</dbReference>
<organism evidence="4 7">
    <name type="scientific">Tatumella citrea</name>
    <name type="common">Pantoea citrea</name>
    <dbReference type="NCBI Taxonomy" id="53336"/>
    <lineage>
        <taxon>Bacteria</taxon>
        <taxon>Pseudomonadati</taxon>
        <taxon>Pseudomonadota</taxon>
        <taxon>Gammaproteobacteria</taxon>
        <taxon>Enterobacterales</taxon>
        <taxon>Erwiniaceae</taxon>
        <taxon>Tatumella</taxon>
    </lineage>
</organism>
<dbReference type="EMBL" id="CP015579">
    <property type="protein sequence ID" value="ARU94452.1"/>
    <property type="molecule type" value="Genomic_DNA"/>
</dbReference>
<reference evidence="6 7" key="1">
    <citation type="submission" date="2016-05" db="EMBL/GenBank/DDBJ databases">
        <title>Complete genome sequence of two 2,5-diketo-D-glunonic acid producing strain Tatumella citrea.</title>
        <authorList>
            <person name="Duan C."/>
            <person name="Yang J."/>
            <person name="Yang S."/>
        </authorList>
    </citation>
    <scope>NUCLEOTIDE SEQUENCE [LARGE SCALE GENOMIC DNA]</scope>
    <source>
        <strain evidence="5 6">ATCC 39140</strain>
        <strain evidence="4 7">DSM 13699</strain>
    </source>
</reference>
<dbReference type="Proteomes" id="UP000195729">
    <property type="component" value="Chromosome"/>
</dbReference>